<protein>
    <submittedName>
        <fullName evidence="1">Uncharacterized protein</fullName>
    </submittedName>
</protein>
<gene>
    <name evidence="1" type="ORF">BJ986_001663</name>
</gene>
<proteinExistence type="predicted"/>
<organism evidence="1 2">
    <name type="scientific">Pedococcus badiiscoriae</name>
    <dbReference type="NCBI Taxonomy" id="642776"/>
    <lineage>
        <taxon>Bacteria</taxon>
        <taxon>Bacillati</taxon>
        <taxon>Actinomycetota</taxon>
        <taxon>Actinomycetes</taxon>
        <taxon>Micrococcales</taxon>
        <taxon>Intrasporangiaceae</taxon>
        <taxon>Pedococcus</taxon>
    </lineage>
</organism>
<name>A0A852WP81_9MICO</name>
<reference evidence="1 2" key="1">
    <citation type="submission" date="2020-07" db="EMBL/GenBank/DDBJ databases">
        <title>Sequencing the genomes of 1000 actinobacteria strains.</title>
        <authorList>
            <person name="Klenk H.-P."/>
        </authorList>
    </citation>
    <scope>NUCLEOTIDE SEQUENCE [LARGE SCALE GENOMIC DNA]</scope>
    <source>
        <strain evidence="1 2">DSM 23987</strain>
    </source>
</reference>
<sequence length="135" mass="14605">MEIPAAARAHTPAGAEAFVKFFMVQVNVAWTRPQAGLIPPLGEPGCLSCQSFERTASDLVAKGHRYAKTPATYTRFEALSGAPGGRQYVRVLGTQHRVDIVDSAGRVVSTDAEKPIAVNAMTVWQGDQWLLYDMG</sequence>
<accession>A0A852WP81</accession>
<evidence type="ECO:0000313" key="1">
    <source>
        <dbReference type="EMBL" id="NYG07176.1"/>
    </source>
</evidence>
<dbReference type="AlphaFoldDB" id="A0A852WP81"/>
<evidence type="ECO:0000313" key="2">
    <source>
        <dbReference type="Proteomes" id="UP000573599"/>
    </source>
</evidence>
<dbReference type="EMBL" id="JACCAB010000001">
    <property type="protein sequence ID" value="NYG07176.1"/>
    <property type="molecule type" value="Genomic_DNA"/>
</dbReference>
<comment type="caution">
    <text evidence="1">The sequence shown here is derived from an EMBL/GenBank/DDBJ whole genome shotgun (WGS) entry which is preliminary data.</text>
</comment>
<dbReference type="Proteomes" id="UP000573599">
    <property type="component" value="Unassembled WGS sequence"/>
</dbReference>
<dbReference type="RefSeq" id="WP_179421555.1">
    <property type="nucleotide sequence ID" value="NZ_JACCAB010000001.1"/>
</dbReference>
<keyword evidence="2" id="KW-1185">Reference proteome</keyword>